<dbReference type="GO" id="GO:0007165">
    <property type="term" value="P:signal transduction"/>
    <property type="evidence" value="ECO:0007669"/>
    <property type="project" value="TreeGrafter"/>
</dbReference>
<reference evidence="5" key="1">
    <citation type="submission" date="2022-11" db="UniProtKB">
        <authorList>
            <consortium name="WormBaseParasite"/>
        </authorList>
    </citation>
    <scope>IDENTIFICATION</scope>
</reference>
<dbReference type="PANTHER" id="PTHR23208:SF36">
    <property type="entry name" value="LYSOZYME-RELATED"/>
    <property type="match status" value="1"/>
</dbReference>
<name>A0A914CD22_9BILA</name>
<comment type="similarity">
    <text evidence="1">Belongs to the glycosyl hydrolase 25 family.</text>
</comment>
<dbReference type="AlphaFoldDB" id="A0A914CD22"/>
<dbReference type="GO" id="GO:0045087">
    <property type="term" value="P:innate immune response"/>
    <property type="evidence" value="ECO:0007669"/>
    <property type="project" value="TreeGrafter"/>
</dbReference>
<accession>A0A914CD22</accession>
<evidence type="ECO:0000313" key="4">
    <source>
        <dbReference type="Proteomes" id="UP000887540"/>
    </source>
</evidence>
<dbReference type="Gene3D" id="3.20.20.80">
    <property type="entry name" value="Glycosidases"/>
    <property type="match status" value="1"/>
</dbReference>
<dbReference type="PROSITE" id="PS51904">
    <property type="entry name" value="GLYCOSYL_HYDROL_F25_2"/>
    <property type="match status" value="1"/>
</dbReference>
<evidence type="ECO:0000256" key="2">
    <source>
        <dbReference type="ARBA" id="ARBA00022729"/>
    </source>
</evidence>
<dbReference type="PANTHER" id="PTHR23208">
    <property type="entry name" value="LYSOZYME PROTEIN"/>
    <property type="match status" value="1"/>
</dbReference>
<dbReference type="Pfam" id="PF01183">
    <property type="entry name" value="Glyco_hydro_25"/>
    <property type="match status" value="1"/>
</dbReference>
<protein>
    <submittedName>
        <fullName evidence="5">Lysozyme</fullName>
    </submittedName>
</protein>
<dbReference type="InterPro" id="IPR017853">
    <property type="entry name" value="GH"/>
</dbReference>
<keyword evidence="4" id="KW-1185">Reference proteome</keyword>
<proteinExistence type="inferred from homology"/>
<dbReference type="Proteomes" id="UP000887540">
    <property type="component" value="Unplaced"/>
</dbReference>
<keyword evidence="2 3" id="KW-0732">Signal</keyword>
<evidence type="ECO:0000256" key="1">
    <source>
        <dbReference type="ARBA" id="ARBA00010646"/>
    </source>
</evidence>
<dbReference type="SUPFAM" id="SSF51445">
    <property type="entry name" value="(Trans)glycosidases"/>
    <property type="match status" value="1"/>
</dbReference>
<dbReference type="WBParaSite" id="ACRNAN_Path_896.g3448.t1">
    <property type="protein sequence ID" value="ACRNAN_Path_896.g3448.t1"/>
    <property type="gene ID" value="ACRNAN_Path_896.g3448"/>
</dbReference>
<sequence length="216" mass="23772">MKVLLLALTVAICLHKNEAAMGWDGIQAVSVSGFQCLKNNGFSFFVARAWEEVCDYDYTGYQNIKNAWAAGFAHVDAYMFPSHSSSCAPATNQMEATLNQLVAHGANIGTIWLDIERSSWPADKAANQQFITDLINQAQKMGKPVGVYTNYNNWDAIVGAGWTGASHVPLWYADWDGSQSWSGFSSFGGWTQPAMKQYIGNENGPCGVSMDRNWYA</sequence>
<evidence type="ECO:0000313" key="5">
    <source>
        <dbReference type="WBParaSite" id="ACRNAN_Path_896.g3448.t1"/>
    </source>
</evidence>
<dbReference type="CDD" id="cd06416">
    <property type="entry name" value="GH25_Lys1-like"/>
    <property type="match status" value="1"/>
</dbReference>
<dbReference type="GO" id="GO:0003796">
    <property type="term" value="F:lysozyme activity"/>
    <property type="evidence" value="ECO:0007669"/>
    <property type="project" value="InterPro"/>
</dbReference>
<organism evidence="4 5">
    <name type="scientific">Acrobeloides nanus</name>
    <dbReference type="NCBI Taxonomy" id="290746"/>
    <lineage>
        <taxon>Eukaryota</taxon>
        <taxon>Metazoa</taxon>
        <taxon>Ecdysozoa</taxon>
        <taxon>Nematoda</taxon>
        <taxon>Chromadorea</taxon>
        <taxon>Rhabditida</taxon>
        <taxon>Tylenchina</taxon>
        <taxon>Cephalobomorpha</taxon>
        <taxon>Cephaloboidea</taxon>
        <taxon>Cephalobidae</taxon>
        <taxon>Acrobeloides</taxon>
    </lineage>
</organism>
<dbReference type="GO" id="GO:0009253">
    <property type="term" value="P:peptidoglycan catabolic process"/>
    <property type="evidence" value="ECO:0007669"/>
    <property type="project" value="InterPro"/>
</dbReference>
<feature type="chain" id="PRO_5038115440" evidence="3">
    <location>
        <begin position="20"/>
        <end position="216"/>
    </location>
</feature>
<dbReference type="InterPro" id="IPR002053">
    <property type="entry name" value="Glyco_hydro_25"/>
</dbReference>
<feature type="signal peptide" evidence="3">
    <location>
        <begin position="1"/>
        <end position="19"/>
    </location>
</feature>
<dbReference type="InterPro" id="IPR051595">
    <property type="entry name" value="GH25_Enzymes"/>
</dbReference>
<evidence type="ECO:0000256" key="3">
    <source>
        <dbReference type="SAM" id="SignalP"/>
    </source>
</evidence>
<dbReference type="GO" id="GO:0016998">
    <property type="term" value="P:cell wall macromolecule catabolic process"/>
    <property type="evidence" value="ECO:0007669"/>
    <property type="project" value="InterPro"/>
</dbReference>